<organism evidence="6">
    <name type="scientific">Davidia involucrata</name>
    <name type="common">Dove tree</name>
    <dbReference type="NCBI Taxonomy" id="16924"/>
    <lineage>
        <taxon>Eukaryota</taxon>
        <taxon>Viridiplantae</taxon>
        <taxon>Streptophyta</taxon>
        <taxon>Embryophyta</taxon>
        <taxon>Tracheophyta</taxon>
        <taxon>Spermatophyta</taxon>
        <taxon>Magnoliopsida</taxon>
        <taxon>eudicotyledons</taxon>
        <taxon>Gunneridae</taxon>
        <taxon>Pentapetalae</taxon>
        <taxon>asterids</taxon>
        <taxon>Cornales</taxon>
        <taxon>Nyssaceae</taxon>
        <taxon>Davidia</taxon>
    </lineage>
</organism>
<keyword evidence="3 4" id="KW-0833">Ubl conjugation pathway</keyword>
<evidence type="ECO:0000256" key="1">
    <source>
        <dbReference type="ARBA" id="ARBA00004906"/>
    </source>
</evidence>
<comment type="similarity">
    <text evidence="2 4">Belongs to the SKP1 family.</text>
</comment>
<comment type="pathway">
    <text evidence="1 4">Protein modification; protein ubiquitination.</text>
</comment>
<dbReference type="AlphaFoldDB" id="A0A5B7C1L5"/>
<dbReference type="InterPro" id="IPR011333">
    <property type="entry name" value="SKP1/BTB/POZ_sf"/>
</dbReference>
<dbReference type="InterPro" id="IPR001232">
    <property type="entry name" value="SKP1-like"/>
</dbReference>
<dbReference type="GO" id="GO:0016567">
    <property type="term" value="P:protein ubiquitination"/>
    <property type="evidence" value="ECO:0007669"/>
    <property type="project" value="UniProtKB-UniRule"/>
</dbReference>
<dbReference type="GO" id="GO:0009867">
    <property type="term" value="P:jasmonic acid mediated signaling pathway"/>
    <property type="evidence" value="ECO:0007669"/>
    <property type="project" value="UniProtKB-ARBA"/>
</dbReference>
<accession>A0A5B7C1L5</accession>
<evidence type="ECO:0000256" key="3">
    <source>
        <dbReference type="ARBA" id="ARBA00022786"/>
    </source>
</evidence>
<dbReference type="InterPro" id="IPR016072">
    <property type="entry name" value="Skp1_comp_dimer"/>
</dbReference>
<dbReference type="PIRSF" id="PIRSF028729">
    <property type="entry name" value="E3_ubiquit_lig_SCF_Skp"/>
    <property type="match status" value="1"/>
</dbReference>
<dbReference type="EMBL" id="GHES01044411">
    <property type="protein sequence ID" value="MPA74970.1"/>
    <property type="molecule type" value="Transcribed_RNA"/>
</dbReference>
<gene>
    <name evidence="6" type="ORF">Din_044411</name>
</gene>
<name>A0A5B7C1L5_DAVIN</name>
<evidence type="ECO:0000313" key="6">
    <source>
        <dbReference type="EMBL" id="MPA74970.1"/>
    </source>
</evidence>
<dbReference type="SUPFAM" id="SSF81382">
    <property type="entry name" value="Skp1 dimerisation domain-like"/>
    <property type="match status" value="1"/>
</dbReference>
<evidence type="ECO:0000256" key="2">
    <source>
        <dbReference type="ARBA" id="ARBA00009993"/>
    </source>
</evidence>
<comment type="function">
    <text evidence="4">Involved in ubiquitination and subsequent proteasomal degradation of target proteins. Together with CUL1, RBX1 and a F-box protein, it forms a SCF E3 ubiquitin ligase complex. The functional specificity of this complex depends on the type of F-box protein. In the SCF complex, it serves as an adapter that links the F-box protein to CUL1.</text>
</comment>
<reference evidence="6" key="1">
    <citation type="submission" date="2019-08" db="EMBL/GenBank/DDBJ databases">
        <title>Reference gene set and small RNA set construction with multiple tissues from Davidia involucrata Baill.</title>
        <authorList>
            <person name="Yang H."/>
            <person name="Zhou C."/>
            <person name="Li G."/>
            <person name="Wang J."/>
            <person name="Gao P."/>
            <person name="Wang M."/>
            <person name="Wang R."/>
            <person name="Zhao Y."/>
        </authorList>
    </citation>
    <scope>NUCLEOTIDE SEQUENCE</scope>
    <source>
        <tissue evidence="6">Mixed with DoveR01_LX</tissue>
    </source>
</reference>
<dbReference type="UniPathway" id="UPA00143"/>
<dbReference type="PANTHER" id="PTHR11165">
    <property type="entry name" value="SKP1"/>
    <property type="match status" value="1"/>
</dbReference>
<dbReference type="InterPro" id="IPR036296">
    <property type="entry name" value="SKP1-like_dim_sf"/>
</dbReference>
<dbReference type="InterPro" id="IPR016897">
    <property type="entry name" value="SKP1"/>
</dbReference>
<protein>
    <recommendedName>
        <fullName evidence="4">SKP1-like protein</fullName>
    </recommendedName>
</protein>
<sequence>MKMKLKLLSAGGKFFEVKEEVAMEFARIKSCLSDEEFHVSKEEKRRVIPVPMERRLVVMKDEVSNALVIPLGIEDSLVFEKVIHYCAKRVEFRTSNAPEAEEAMIKAFDSEFTRDLDKDIVMGMEFVAHCLDIGYLSSLMGQTLAHKFIIGKTPEQIRECFGIVNDFTPEEERRVRQENAWAFPE</sequence>
<dbReference type="GO" id="GO:0006511">
    <property type="term" value="P:ubiquitin-dependent protein catabolic process"/>
    <property type="evidence" value="ECO:0007669"/>
    <property type="project" value="InterPro"/>
</dbReference>
<proteinExistence type="inferred from homology"/>
<comment type="subunit">
    <text evidence="4">Part of a SCF (SKP1-cullin-F-box) protein ligase complex.</text>
</comment>
<evidence type="ECO:0000256" key="4">
    <source>
        <dbReference type="PIRNR" id="PIRNR028729"/>
    </source>
</evidence>
<dbReference type="Gene3D" id="3.30.710.10">
    <property type="entry name" value="Potassium Channel Kv1.1, Chain A"/>
    <property type="match status" value="1"/>
</dbReference>
<feature type="domain" description="SKP1 component dimerisation" evidence="5">
    <location>
        <begin position="139"/>
        <end position="182"/>
    </location>
</feature>
<evidence type="ECO:0000259" key="5">
    <source>
        <dbReference type="Pfam" id="PF01466"/>
    </source>
</evidence>
<dbReference type="Pfam" id="PF01466">
    <property type="entry name" value="Skp1"/>
    <property type="match status" value="1"/>
</dbReference>
<dbReference type="SMART" id="SM00512">
    <property type="entry name" value="Skp1"/>
    <property type="match status" value="1"/>
</dbReference>